<protein>
    <submittedName>
        <fullName evidence="5">Transcriptional regulator</fullName>
    </submittedName>
</protein>
<proteinExistence type="predicted"/>
<dbReference type="PANTHER" id="PTHR43537:SF5">
    <property type="entry name" value="UXU OPERON TRANSCRIPTIONAL REGULATOR"/>
    <property type="match status" value="1"/>
</dbReference>
<dbReference type="EMBL" id="QQZY01000001">
    <property type="protein sequence ID" value="RDI75666.1"/>
    <property type="molecule type" value="Genomic_DNA"/>
</dbReference>
<keyword evidence="6" id="KW-1185">Reference proteome</keyword>
<name>A0A7M2YZV3_9ACTN</name>
<dbReference type="CDD" id="cd07377">
    <property type="entry name" value="WHTH_GntR"/>
    <property type="match status" value="1"/>
</dbReference>
<dbReference type="SMART" id="SM00895">
    <property type="entry name" value="FCD"/>
    <property type="match status" value="1"/>
</dbReference>
<dbReference type="SUPFAM" id="SSF46785">
    <property type="entry name" value="Winged helix' DNA-binding domain"/>
    <property type="match status" value="1"/>
</dbReference>
<comment type="caution">
    <text evidence="5">The sequence shown here is derived from an EMBL/GenBank/DDBJ whole genome shotgun (WGS) entry which is preliminary data.</text>
</comment>
<dbReference type="Pfam" id="PF07729">
    <property type="entry name" value="FCD"/>
    <property type="match status" value="1"/>
</dbReference>
<dbReference type="Gene3D" id="1.20.120.530">
    <property type="entry name" value="GntR ligand-binding domain-like"/>
    <property type="match status" value="1"/>
</dbReference>
<dbReference type="PRINTS" id="PR00035">
    <property type="entry name" value="HTHGNTR"/>
</dbReference>
<gene>
    <name evidence="5" type="ORF">Gocc_0085</name>
</gene>
<dbReference type="AlphaFoldDB" id="A0A7M2YZV3"/>
<reference evidence="5 6" key="1">
    <citation type="submission" date="2018-07" db="EMBL/GenBank/DDBJ databases">
        <title>High-quality-draft genome sequence of Gaiella occulta.</title>
        <authorList>
            <person name="Severino R."/>
            <person name="Froufe H.J.C."/>
            <person name="Rainey F.A."/>
            <person name="Barroso C."/>
            <person name="Albuquerque L."/>
            <person name="Lobo-Da-Cunha A."/>
            <person name="Da Costa M.S."/>
            <person name="Egas C."/>
        </authorList>
    </citation>
    <scope>NUCLEOTIDE SEQUENCE [LARGE SCALE GENOMIC DNA]</scope>
    <source>
        <strain evidence="5 6">F2-233</strain>
    </source>
</reference>
<dbReference type="GO" id="GO:0003700">
    <property type="term" value="F:DNA-binding transcription factor activity"/>
    <property type="evidence" value="ECO:0007669"/>
    <property type="project" value="InterPro"/>
</dbReference>
<evidence type="ECO:0000256" key="1">
    <source>
        <dbReference type="ARBA" id="ARBA00023015"/>
    </source>
</evidence>
<dbReference type="SMART" id="SM00345">
    <property type="entry name" value="HTH_GNTR"/>
    <property type="match status" value="1"/>
</dbReference>
<keyword evidence="3" id="KW-0804">Transcription</keyword>
<evidence type="ECO:0000313" key="5">
    <source>
        <dbReference type="EMBL" id="RDI75666.1"/>
    </source>
</evidence>
<keyword evidence="1" id="KW-0805">Transcription regulation</keyword>
<accession>A0A7M2YZV3</accession>
<dbReference type="InterPro" id="IPR000524">
    <property type="entry name" value="Tscrpt_reg_HTH_GntR"/>
</dbReference>
<dbReference type="Proteomes" id="UP000254134">
    <property type="component" value="Unassembled WGS sequence"/>
</dbReference>
<dbReference type="InterPro" id="IPR008920">
    <property type="entry name" value="TF_FadR/GntR_C"/>
</dbReference>
<dbReference type="Gene3D" id="1.10.10.10">
    <property type="entry name" value="Winged helix-like DNA-binding domain superfamily/Winged helix DNA-binding domain"/>
    <property type="match status" value="1"/>
</dbReference>
<evidence type="ECO:0000256" key="3">
    <source>
        <dbReference type="ARBA" id="ARBA00023163"/>
    </source>
</evidence>
<evidence type="ECO:0000313" key="6">
    <source>
        <dbReference type="Proteomes" id="UP000254134"/>
    </source>
</evidence>
<organism evidence="5 6">
    <name type="scientific">Gaiella occulta</name>
    <dbReference type="NCBI Taxonomy" id="1002870"/>
    <lineage>
        <taxon>Bacteria</taxon>
        <taxon>Bacillati</taxon>
        <taxon>Actinomycetota</taxon>
        <taxon>Thermoleophilia</taxon>
        <taxon>Gaiellales</taxon>
        <taxon>Gaiellaceae</taxon>
        <taxon>Gaiella</taxon>
    </lineage>
</organism>
<sequence>MLADAIRGGLYQTGDLLPAERDLAQKLGVSRTVVREAIASLRRADVVSVRRGVGGGTVIQSVANLPAVLAGLHTESRDSLRSLLEARRSVEPAAALLAAKRASVEEFAGLERLVALLEDHLVAPEAFFELDAHFHVAIGELSKNSVVAEFQRETFNRISVIRAEYPVGRVDRERAVANQQDTMAALKSRRRARIIASLDNHLGAVEEYFLGERLRFLW</sequence>
<keyword evidence="2" id="KW-0238">DNA-binding</keyword>
<evidence type="ECO:0000256" key="2">
    <source>
        <dbReference type="ARBA" id="ARBA00023125"/>
    </source>
</evidence>
<dbReference type="InterPro" id="IPR036390">
    <property type="entry name" value="WH_DNA-bd_sf"/>
</dbReference>
<dbReference type="InterPro" id="IPR036388">
    <property type="entry name" value="WH-like_DNA-bd_sf"/>
</dbReference>
<feature type="domain" description="HTH gntR-type" evidence="4">
    <location>
        <begin position="1"/>
        <end position="62"/>
    </location>
</feature>
<dbReference type="PROSITE" id="PS50949">
    <property type="entry name" value="HTH_GNTR"/>
    <property type="match status" value="1"/>
</dbReference>
<dbReference type="GO" id="GO:0003677">
    <property type="term" value="F:DNA binding"/>
    <property type="evidence" value="ECO:0007669"/>
    <property type="project" value="UniProtKB-KW"/>
</dbReference>
<evidence type="ECO:0000259" key="4">
    <source>
        <dbReference type="PROSITE" id="PS50949"/>
    </source>
</evidence>
<dbReference type="PANTHER" id="PTHR43537">
    <property type="entry name" value="TRANSCRIPTIONAL REGULATOR, GNTR FAMILY"/>
    <property type="match status" value="1"/>
</dbReference>
<dbReference type="InterPro" id="IPR011711">
    <property type="entry name" value="GntR_C"/>
</dbReference>
<dbReference type="Pfam" id="PF00392">
    <property type="entry name" value="GntR"/>
    <property type="match status" value="1"/>
</dbReference>
<dbReference type="SUPFAM" id="SSF48008">
    <property type="entry name" value="GntR ligand-binding domain-like"/>
    <property type="match status" value="1"/>
</dbReference>
<reference evidence="6" key="2">
    <citation type="journal article" date="2019" name="MicrobiologyOpen">
        <title>High-quality draft genome sequence of Gaiella occulta isolated from a 150 meter deep mineral water borehole and comparison with the genome sequences of other deep-branching lineages of the phylum Actinobacteria.</title>
        <authorList>
            <person name="Severino R."/>
            <person name="Froufe H.J.C."/>
            <person name="Barroso C."/>
            <person name="Albuquerque L."/>
            <person name="Lobo-da-Cunha A."/>
            <person name="da Costa M.S."/>
            <person name="Egas C."/>
        </authorList>
    </citation>
    <scope>NUCLEOTIDE SEQUENCE [LARGE SCALE GENOMIC DNA]</scope>
    <source>
        <strain evidence="6">F2-233</strain>
    </source>
</reference>